<dbReference type="AlphaFoldDB" id="A0A4R7YWI2"/>
<dbReference type="Pfam" id="PF13426">
    <property type="entry name" value="PAS_9"/>
    <property type="match status" value="1"/>
</dbReference>
<dbReference type="InterPro" id="IPR006675">
    <property type="entry name" value="HDIG_dom"/>
</dbReference>
<dbReference type="CDD" id="cd00077">
    <property type="entry name" value="HDc"/>
    <property type="match status" value="1"/>
</dbReference>
<sequence length="754" mass="87848">MEVDYKEIENINLLDLGDHAVLFYEGNEELLSAIHAFIKGSLKNNEKCIYIDEKANQKKILAELNNSIGNIDDLLKSGQLQLFVLEKLYGNPDDFSADDMISLIETNVKLAKKEGYKGLSITGELKGVIDFNGGKEEIIKYEWKLHDQIFEKYPVRALCRYNINFFDNQTIKAAVELHDYIIWQGMLHENPYYINPEGYKQQRVEEYEIKSWLKNIQQYQKKETMYKKEINKSQQKYFELYNEAPIGIIKTNSKGQIIEANKKMMEMGGFDSIQEVLNNYADLGEIIYYKPDKRKEFLMKLNKNGEIKNFEFRARKKDGKIIWLNMSSKIIERKDNGDFIIESFVFNISEKKEYEISLKEKKEELAAYNQQLQAYNEETTAINEELEESFTELEKLNERFENMVSLVSDIDNLNTISEAEFLSKILQQAVEIIYEADYGSVYTFGENHVNFIDCVGYDLKLLKNSEIPNQAFYNHEAPIEIIDIEEVKKRNKKYMRSDKFKELTEISLNKHKEIMYFNLIINGEKKAGISLDIKNSSDKSFTNSSKKLFSAFYNIASSFYKLKEYNNLQDDFTKELISATVKMLEMYDLYTRGHSENVAELAVEIAEAMELEQKRIDDIYWAGLVHDLGKMLIPLEILNKEGKLSKSEYEIIKEHPVLGSNVLESSNSLKQIAKFVRHHHERWDGRGYPDGLKKDEIPLESLILCAADSWDAMRSKRTYRDPLSFNEALTEIKKNRASQFSPKVVDVLLEVLKN</sequence>
<accession>A0A4R7YWI2</accession>
<dbReference type="RefSeq" id="WP_111572742.1">
    <property type="nucleotide sequence ID" value="NZ_QLME01000018.1"/>
</dbReference>
<evidence type="ECO:0000259" key="4">
    <source>
        <dbReference type="PROSITE" id="PS51832"/>
    </source>
</evidence>
<dbReference type="InterPro" id="IPR037522">
    <property type="entry name" value="HD_GYP_dom"/>
</dbReference>
<reference evidence="5 6" key="1">
    <citation type="submission" date="2019-03" db="EMBL/GenBank/DDBJ databases">
        <title>Subsurface microbial communities from deep shales in Ohio and West Virginia, USA.</title>
        <authorList>
            <person name="Wrighton K."/>
        </authorList>
    </citation>
    <scope>NUCLEOTIDE SEQUENCE [LARGE SCALE GENOMIC DNA]</scope>
    <source>
        <strain evidence="5 6">MSL9.2</strain>
    </source>
</reference>
<dbReference type="CDD" id="cd00130">
    <property type="entry name" value="PAS"/>
    <property type="match status" value="1"/>
</dbReference>
<dbReference type="Pfam" id="PF13487">
    <property type="entry name" value="HD_5"/>
    <property type="match status" value="1"/>
</dbReference>
<dbReference type="SUPFAM" id="SSF109604">
    <property type="entry name" value="HD-domain/PDEase-like"/>
    <property type="match status" value="1"/>
</dbReference>
<dbReference type="InterPro" id="IPR000014">
    <property type="entry name" value="PAS"/>
</dbReference>
<dbReference type="InterPro" id="IPR003607">
    <property type="entry name" value="HD/PDEase_dom"/>
</dbReference>
<dbReference type="InterPro" id="IPR035965">
    <property type="entry name" value="PAS-like_dom_sf"/>
</dbReference>
<gene>
    <name evidence="5" type="ORF">C8C77_11920</name>
</gene>
<dbReference type="InterPro" id="IPR006674">
    <property type="entry name" value="HD_domain"/>
</dbReference>
<dbReference type="GO" id="GO:0016740">
    <property type="term" value="F:transferase activity"/>
    <property type="evidence" value="ECO:0007669"/>
    <property type="project" value="UniProtKB-KW"/>
</dbReference>
<dbReference type="PROSITE" id="PS51832">
    <property type="entry name" value="HD_GYP"/>
    <property type="match status" value="1"/>
</dbReference>
<keyword evidence="5" id="KW-0808">Transferase</keyword>
<dbReference type="Gene3D" id="1.10.3210.10">
    <property type="entry name" value="Hypothetical protein af1432"/>
    <property type="match status" value="1"/>
</dbReference>
<protein>
    <submittedName>
        <fullName evidence="5">PAS domain S-box-containing protein/putative nucleotidyltransferase with HDIG domain</fullName>
    </submittedName>
</protein>
<dbReference type="OrthoDB" id="9804747at2"/>
<dbReference type="SUPFAM" id="SSF55785">
    <property type="entry name" value="PYP-like sensor domain (PAS domain)"/>
    <property type="match status" value="1"/>
</dbReference>
<dbReference type="PROSITE" id="PS51831">
    <property type="entry name" value="HD"/>
    <property type="match status" value="1"/>
</dbReference>
<dbReference type="NCBIfam" id="TIGR00277">
    <property type="entry name" value="HDIG"/>
    <property type="match status" value="1"/>
</dbReference>
<keyword evidence="1" id="KW-0175">Coiled coil</keyword>
<dbReference type="NCBIfam" id="TIGR00229">
    <property type="entry name" value="sensory_box"/>
    <property type="match status" value="1"/>
</dbReference>
<comment type="caution">
    <text evidence="5">The sequence shown here is derived from an EMBL/GenBank/DDBJ whole genome shotgun (WGS) entry which is preliminary data.</text>
</comment>
<dbReference type="Pfam" id="PF14417">
    <property type="entry name" value="MEDS"/>
    <property type="match status" value="1"/>
</dbReference>
<evidence type="ECO:0000313" key="6">
    <source>
        <dbReference type="Proteomes" id="UP000294697"/>
    </source>
</evidence>
<dbReference type="InterPro" id="IPR025847">
    <property type="entry name" value="MEDS_domain"/>
</dbReference>
<evidence type="ECO:0000256" key="1">
    <source>
        <dbReference type="SAM" id="Coils"/>
    </source>
</evidence>
<name>A0A4R7YWI2_9FIRM</name>
<proteinExistence type="predicted"/>
<dbReference type="InterPro" id="IPR000700">
    <property type="entry name" value="PAS-assoc_C"/>
</dbReference>
<dbReference type="PANTHER" id="PTHR43155">
    <property type="entry name" value="CYCLIC DI-GMP PHOSPHODIESTERASE PA4108-RELATED"/>
    <property type="match status" value="1"/>
</dbReference>
<feature type="domain" description="HD-GYP" evidence="4">
    <location>
        <begin position="569"/>
        <end position="754"/>
    </location>
</feature>
<evidence type="ECO:0000313" key="5">
    <source>
        <dbReference type="EMBL" id="TDW01657.1"/>
    </source>
</evidence>
<organism evidence="5 6">
    <name type="scientific">Halanaerobium saccharolyticum</name>
    <dbReference type="NCBI Taxonomy" id="43595"/>
    <lineage>
        <taxon>Bacteria</taxon>
        <taxon>Bacillati</taxon>
        <taxon>Bacillota</taxon>
        <taxon>Clostridia</taxon>
        <taxon>Halanaerobiales</taxon>
        <taxon>Halanaerobiaceae</taxon>
        <taxon>Halanaerobium</taxon>
    </lineage>
</organism>
<evidence type="ECO:0000259" key="3">
    <source>
        <dbReference type="PROSITE" id="PS51831"/>
    </source>
</evidence>
<dbReference type="SMART" id="SM00471">
    <property type="entry name" value="HDc"/>
    <property type="match status" value="1"/>
</dbReference>
<feature type="domain" description="PAC" evidence="2">
    <location>
        <begin position="308"/>
        <end position="360"/>
    </location>
</feature>
<evidence type="ECO:0000259" key="2">
    <source>
        <dbReference type="PROSITE" id="PS50113"/>
    </source>
</evidence>
<dbReference type="Proteomes" id="UP000294697">
    <property type="component" value="Unassembled WGS sequence"/>
</dbReference>
<feature type="domain" description="HD" evidence="3">
    <location>
        <begin position="591"/>
        <end position="713"/>
    </location>
</feature>
<dbReference type="EMBL" id="SODA01000019">
    <property type="protein sequence ID" value="TDW01657.1"/>
    <property type="molecule type" value="Genomic_DNA"/>
</dbReference>
<dbReference type="Gene3D" id="3.30.450.20">
    <property type="entry name" value="PAS domain"/>
    <property type="match status" value="1"/>
</dbReference>
<feature type="coiled-coil region" evidence="1">
    <location>
        <begin position="351"/>
        <end position="403"/>
    </location>
</feature>
<dbReference type="PROSITE" id="PS50113">
    <property type="entry name" value="PAC"/>
    <property type="match status" value="1"/>
</dbReference>